<dbReference type="InterPro" id="IPR000731">
    <property type="entry name" value="SSD"/>
</dbReference>
<dbReference type="GO" id="GO:0016020">
    <property type="term" value="C:membrane"/>
    <property type="evidence" value="ECO:0007669"/>
    <property type="project" value="TreeGrafter"/>
</dbReference>
<feature type="transmembrane region" description="Helical" evidence="3">
    <location>
        <begin position="786"/>
        <end position="803"/>
    </location>
</feature>
<reference evidence="6" key="1">
    <citation type="submission" date="2025-08" db="UniProtKB">
        <authorList>
            <consortium name="RefSeq"/>
        </authorList>
    </citation>
    <scope>IDENTIFICATION</scope>
    <source>
        <tissue evidence="6">Gonad</tissue>
    </source>
</reference>
<keyword evidence="3" id="KW-1133">Transmembrane helix</keyword>
<feature type="transmembrane region" description="Helical" evidence="3">
    <location>
        <begin position="686"/>
        <end position="705"/>
    </location>
</feature>
<sequence length="1204" mass="133468">MVCMWIDKRVRKGFKHWGVLVARRPETGIFIPIIATVLLGYFGLIQVAVEDNFDALFTPSNGQTQQDVARLQTLGFEPSDLTLQAAARVIVQASDGGNVLRENVLQEVLRLHDMASNVSNNKGENFTTLCRNSSTDGTCYGNNVVRLLITNGSSILYYLRYPYNGADDSNNSSGQYIGDELGGVWLRSDEVTVREAKALQLSYHLKAPGGQWTENFRQAIESFTSDNITVTYLTAASLSTELAGMPGRLLPYLGGCAGMVALYSVLSCMMVDCVRSEPWLGLMGSLTSLMALTSAVGLLQLCGQKLSILEMAAIFILTGSKVGNTYTLLWAWRRTDPTLSVRHRMGAAMADAAGPMTIGSLIDYVTYAVGMATSFPAVRSFCVLALTSAAFCGVYQLMFFAAFLALSGHREDGNRHCLTCVRVRTSSQSSCYALCCAGDGMPSAQVEKRLSVMRNATKEDMQNPLLLKPSKVIPRVKNASLHSASTFPLYQNQTEQTDSPQNPANNQTADPFLADFFSSYFGQWLKNPWMKFVIVLVYLAYLGAAIRGCVLVAPGLNHNNLAADDSHISLFATQETEYFSQYGPRIDLVVRNRGSLSEQEVRDEVEAKLQSFKQSSLFHNTYDAWLRSYTETSRVTVLAKEASTNSRQREIMTEARRIAATGGVEMVAYAPQFALYEQSTTVLPEAAMLIGIAAAVIYGATFLLIPHWTGGFVVVISGASVMVGVIGYMAFWDVKFDVVSTAAILASVAMATDLPAHVTYAYVLALRTSKPNNRVVAAMHAAGMPMAQPAVATILSVVLLAVFPAETYRIFFRIILLTALFSTAHSFFFLPVLLSFMSPCFPDNTNSHRKKAGSPSEGGRTNADESGVSAPWQEHLDQLDKHISLWEQTEFRSTISDATPSAIGSRMLSTFSSLSTSPTADSLYRGRGERQNNRKAPQRSNSMFEGPRTSLDLSLFETRQREQIRRMSSRDVIMPSARLANQQQQERSVTDGPHQSRRLYKYGKKEAQDSMRYRLVFPHEDYYRQATRNGNPVVVHRREGSGESASRPKFPEDAPERSRAWLHKQDSRISVISNPRSVSSIEEELITPRAVVGHPLPGMPKRNSRLSREPSRDFSSPRDHEHMPRPEMKTRDARMSLPAISQLPDPVPGQQQEQRRSIDHPNTEIRYSGDKKQKIPNKLLNAEMKAWIGWVMDLKRQDMEVSII</sequence>
<dbReference type="PANTHER" id="PTHR10796">
    <property type="entry name" value="PATCHED-RELATED"/>
    <property type="match status" value="1"/>
</dbReference>
<feature type="transmembrane region" description="Helical" evidence="3">
    <location>
        <begin position="29"/>
        <end position="49"/>
    </location>
</feature>
<name>A0A6P5AFX4_BRABE</name>
<feature type="compositionally biased region" description="Polar residues" evidence="2">
    <location>
        <begin position="934"/>
        <end position="943"/>
    </location>
</feature>
<evidence type="ECO:0000313" key="6">
    <source>
        <dbReference type="RefSeq" id="XP_019642147.1"/>
    </source>
</evidence>
<feature type="transmembrane region" description="Helical" evidence="3">
    <location>
        <begin position="711"/>
        <end position="731"/>
    </location>
</feature>
<dbReference type="KEGG" id="bbel:109483554"/>
<dbReference type="Gene3D" id="1.20.1640.10">
    <property type="entry name" value="Multidrug efflux transporter AcrB transmembrane domain"/>
    <property type="match status" value="2"/>
</dbReference>
<protein>
    <submittedName>
        <fullName evidence="6">Patched domain-containing protein 3-like</fullName>
    </submittedName>
</protein>
<feature type="domain" description="SSD" evidence="4">
    <location>
        <begin position="259"/>
        <end position="406"/>
    </location>
</feature>
<dbReference type="GeneID" id="109483554"/>
<evidence type="ECO:0000256" key="3">
    <source>
        <dbReference type="SAM" id="Phobius"/>
    </source>
</evidence>
<gene>
    <name evidence="6" type="primary">LOC109483554</name>
</gene>
<accession>A0A6P5AFX4</accession>
<proteinExistence type="inferred from homology"/>
<dbReference type="InterPro" id="IPR051697">
    <property type="entry name" value="Patched_domain-protein"/>
</dbReference>
<feature type="transmembrane region" description="Helical" evidence="3">
    <location>
        <begin position="278"/>
        <end position="299"/>
    </location>
</feature>
<feature type="region of interest" description="Disordered" evidence="2">
    <location>
        <begin position="1092"/>
        <end position="1171"/>
    </location>
</feature>
<evidence type="ECO:0000256" key="1">
    <source>
        <dbReference type="ARBA" id="ARBA00005585"/>
    </source>
</evidence>
<keyword evidence="3" id="KW-0812">Transmembrane</keyword>
<feature type="compositionally biased region" description="Basic and acidic residues" evidence="2">
    <location>
        <begin position="1106"/>
        <end position="1134"/>
    </location>
</feature>
<dbReference type="InterPro" id="IPR053958">
    <property type="entry name" value="HMGCR/SNAP/NPC1-like_SSD"/>
</dbReference>
<keyword evidence="5" id="KW-1185">Reference proteome</keyword>
<feature type="region of interest" description="Disordered" evidence="2">
    <location>
        <begin position="845"/>
        <end position="868"/>
    </location>
</feature>
<dbReference type="SUPFAM" id="SSF82866">
    <property type="entry name" value="Multidrug efflux transporter AcrB transmembrane domain"/>
    <property type="match status" value="2"/>
</dbReference>
<feature type="transmembrane region" description="Helical" evidence="3">
    <location>
        <begin position="352"/>
        <end position="369"/>
    </location>
</feature>
<dbReference type="AlphaFoldDB" id="A0A6P5AFX4"/>
<feature type="compositionally biased region" description="Basic and acidic residues" evidence="2">
    <location>
        <begin position="1153"/>
        <end position="1171"/>
    </location>
</feature>
<dbReference type="PROSITE" id="PS50156">
    <property type="entry name" value="SSD"/>
    <property type="match status" value="1"/>
</dbReference>
<feature type="transmembrane region" description="Helical" evidence="3">
    <location>
        <begin position="249"/>
        <end position="266"/>
    </location>
</feature>
<dbReference type="Pfam" id="PF12349">
    <property type="entry name" value="Sterol-sensing"/>
    <property type="match status" value="1"/>
</dbReference>
<evidence type="ECO:0000259" key="4">
    <source>
        <dbReference type="PROSITE" id="PS50156"/>
    </source>
</evidence>
<evidence type="ECO:0000256" key="2">
    <source>
        <dbReference type="SAM" id="MobiDB-lite"/>
    </source>
</evidence>
<feature type="transmembrane region" description="Helical" evidence="3">
    <location>
        <begin position="381"/>
        <end position="406"/>
    </location>
</feature>
<feature type="transmembrane region" description="Helical" evidence="3">
    <location>
        <begin position="810"/>
        <end position="837"/>
    </location>
</feature>
<comment type="similarity">
    <text evidence="1">Belongs to the patched family.</text>
</comment>
<organism evidence="5 6">
    <name type="scientific">Branchiostoma belcheri</name>
    <name type="common">Amphioxus</name>
    <dbReference type="NCBI Taxonomy" id="7741"/>
    <lineage>
        <taxon>Eukaryota</taxon>
        <taxon>Metazoa</taxon>
        <taxon>Chordata</taxon>
        <taxon>Cephalochordata</taxon>
        <taxon>Leptocardii</taxon>
        <taxon>Amphioxiformes</taxon>
        <taxon>Branchiostomatidae</taxon>
        <taxon>Branchiostoma</taxon>
    </lineage>
</organism>
<dbReference type="OrthoDB" id="9997412at2759"/>
<evidence type="ECO:0000313" key="5">
    <source>
        <dbReference type="Proteomes" id="UP000515135"/>
    </source>
</evidence>
<dbReference type="PANTHER" id="PTHR10796:SF92">
    <property type="entry name" value="PATCHED-RELATED, ISOFORM A"/>
    <property type="match status" value="1"/>
</dbReference>
<feature type="transmembrane region" description="Helical" evidence="3">
    <location>
        <begin position="311"/>
        <end position="332"/>
    </location>
</feature>
<feature type="transmembrane region" description="Helical" evidence="3">
    <location>
        <begin position="529"/>
        <end position="553"/>
    </location>
</feature>
<feature type="region of interest" description="Disordered" evidence="2">
    <location>
        <begin position="912"/>
        <end position="951"/>
    </location>
</feature>
<dbReference type="RefSeq" id="XP_019642147.1">
    <property type="nucleotide sequence ID" value="XM_019786588.1"/>
</dbReference>
<keyword evidence="3" id="KW-0472">Membrane</keyword>
<dbReference type="Proteomes" id="UP000515135">
    <property type="component" value="Unplaced"/>
</dbReference>